<comment type="catalytic activity">
    <reaction evidence="2">
        <text>a long-chain fatty aldehyde + NADP(+) + CoA = a long-chain fatty acyl-CoA + NADPH + H(+)</text>
        <dbReference type="Rhea" id="RHEA:15437"/>
        <dbReference type="ChEBI" id="CHEBI:15378"/>
        <dbReference type="ChEBI" id="CHEBI:17176"/>
        <dbReference type="ChEBI" id="CHEBI:57287"/>
        <dbReference type="ChEBI" id="CHEBI:57783"/>
        <dbReference type="ChEBI" id="CHEBI:58349"/>
        <dbReference type="ChEBI" id="CHEBI:83139"/>
        <dbReference type="EC" id="1.2.1.50"/>
    </reaction>
</comment>
<name>A0A2S9K5B5_9BURK</name>
<evidence type="ECO:0000256" key="2">
    <source>
        <dbReference type="PIRNR" id="PIRNR009414"/>
    </source>
</evidence>
<keyword evidence="2" id="KW-0560">Oxidoreductase</keyword>
<proteinExistence type="inferred from homology"/>
<gene>
    <name evidence="3" type="ORF">C6P64_08400</name>
</gene>
<dbReference type="GO" id="GO:0050062">
    <property type="term" value="F:long-chain-fatty-acyl-CoA reductase activity"/>
    <property type="evidence" value="ECO:0007669"/>
    <property type="project" value="UniProtKB-EC"/>
</dbReference>
<organism evidence="3 4">
    <name type="scientific">Malikia granosa</name>
    <dbReference type="NCBI Taxonomy" id="263067"/>
    <lineage>
        <taxon>Bacteria</taxon>
        <taxon>Pseudomonadati</taxon>
        <taxon>Pseudomonadota</taxon>
        <taxon>Betaproteobacteria</taxon>
        <taxon>Burkholderiales</taxon>
        <taxon>Comamonadaceae</taxon>
        <taxon>Malikia</taxon>
    </lineage>
</organism>
<keyword evidence="1 2" id="KW-0521">NADP</keyword>
<dbReference type="OrthoDB" id="580775at2"/>
<evidence type="ECO:0000313" key="4">
    <source>
        <dbReference type="Proteomes" id="UP000238589"/>
    </source>
</evidence>
<dbReference type="InterPro" id="IPR008670">
    <property type="entry name" value="CoA_reduct_LuxC"/>
</dbReference>
<evidence type="ECO:0000313" key="3">
    <source>
        <dbReference type="EMBL" id="PRD65585.1"/>
    </source>
</evidence>
<dbReference type="EMBL" id="PVLQ01000027">
    <property type="protein sequence ID" value="PRD65585.1"/>
    <property type="molecule type" value="Genomic_DNA"/>
</dbReference>
<evidence type="ECO:0000256" key="1">
    <source>
        <dbReference type="ARBA" id="ARBA00022857"/>
    </source>
</evidence>
<accession>A0A2S9K5B5</accession>
<reference evidence="3 4" key="1">
    <citation type="submission" date="2018-03" db="EMBL/GenBank/DDBJ databases">
        <title>Comparative genomics illustrates the genes involved in a hyperalkaliphilic mechanisms of Serpentinomonas isolated from highly-alkaline calcium-rich serpentinized springs.</title>
        <authorList>
            <person name="Suzuki S."/>
            <person name="Ishii S."/>
            <person name="Walworth N."/>
            <person name="Bird L."/>
            <person name="Kuenen J.G."/>
            <person name="Nealson K.H."/>
        </authorList>
    </citation>
    <scope>NUCLEOTIDE SEQUENCE [LARGE SCALE GENOMIC DNA]</scope>
    <source>
        <strain evidence="3 4">P1</strain>
    </source>
</reference>
<comment type="similarity">
    <text evidence="2">Belongs to the LuxC family.</text>
</comment>
<dbReference type="RefSeq" id="WP_105748110.1">
    <property type="nucleotide sequence ID" value="NZ_PVLQ01000027.1"/>
</dbReference>
<dbReference type="PIRSF" id="PIRSF009414">
    <property type="entry name" value="LuxC"/>
    <property type="match status" value="1"/>
</dbReference>
<dbReference type="GO" id="GO:0003995">
    <property type="term" value="F:acyl-CoA dehydrogenase activity"/>
    <property type="evidence" value="ECO:0007669"/>
    <property type="project" value="InterPro"/>
</dbReference>
<sequence>MKPEVFRVGHLPGLDAGQLAWRELPAPQLPAGHGFEVAALTPDQLRTLCEQIRGPGRQGLRALPVRDIVQAIDRVIQQLLDPAAPEHQLLLRWLPLSTGFSAEMIRVNLGPTLRTFRALQLQRFLVEDLGNPALLDGFEPRVTGGWTHAEGPDLLAHVWAGNVPGLPLWSLVCGLLAKAGNIGKVSAGEPVFATVFAQTLARLETRLGAAVAVLWWERQDLDTASAIWSEADTLLAYGGDAALRELQAQLPPGVRFLPHGHKLSFGVVGRAALSAGRAPAIARLAADDLVRHEQQGCYSPQAFYVERGGQVSPLEFAQRLAAGLQQLSAKFPRPQPGLAEAAQIAQWRSSLEWAGFDDASVQVLGHPDHGWSLVYRDRPTVIAPGPLHRCVQVVALDSLDELPAWLAPQRRHLQSAGLAVAPEQLQALASQLAAVGVTRLSAIGHMTLPAPGWHTDGRPSLLDLVTLVDLEASAEALAEGLTDYEV</sequence>
<comment type="caution">
    <text evidence="3">The sequence shown here is derived from an EMBL/GenBank/DDBJ whole genome shotgun (WGS) entry which is preliminary data.</text>
</comment>
<dbReference type="Pfam" id="PF05893">
    <property type="entry name" value="LuxC"/>
    <property type="match status" value="1"/>
</dbReference>
<dbReference type="GO" id="GO:0008218">
    <property type="term" value="P:bioluminescence"/>
    <property type="evidence" value="ECO:0007669"/>
    <property type="project" value="InterPro"/>
</dbReference>
<dbReference type="Proteomes" id="UP000238589">
    <property type="component" value="Unassembled WGS sequence"/>
</dbReference>
<keyword evidence="4" id="KW-1185">Reference proteome</keyword>
<dbReference type="AlphaFoldDB" id="A0A2S9K5B5"/>
<dbReference type="EC" id="1.2.1.50" evidence="2"/>
<protein>
    <recommendedName>
        <fullName evidence="2">Acyl-CoA reductase</fullName>
        <ecNumber evidence="2">1.2.1.50</ecNumber>
    </recommendedName>
</protein>